<dbReference type="RefSeq" id="XP_008785622.2">
    <property type="nucleotide sequence ID" value="XM_008787400.4"/>
</dbReference>
<dbReference type="AlphaFoldDB" id="A0A8B7BUI7"/>
<dbReference type="InterPro" id="IPR002885">
    <property type="entry name" value="PPR_rpt"/>
</dbReference>
<dbReference type="NCBIfam" id="TIGR00756">
    <property type="entry name" value="PPR"/>
    <property type="match status" value="2"/>
</dbReference>
<proteinExistence type="predicted"/>
<reference evidence="3" key="1">
    <citation type="journal article" date="2019" name="Nat. Commun.">
        <title>Genome-wide association mapping of date palm fruit traits.</title>
        <authorList>
            <person name="Hazzouri K.M."/>
            <person name="Gros-Balthazard M."/>
            <person name="Flowers J.M."/>
            <person name="Copetti D."/>
            <person name="Lemansour A."/>
            <person name="Lebrun M."/>
            <person name="Masmoudi K."/>
            <person name="Ferrand S."/>
            <person name="Dhar M.I."/>
            <person name="Fresquez Z.A."/>
            <person name="Rosas U."/>
            <person name="Zhang J."/>
            <person name="Talag J."/>
            <person name="Lee S."/>
            <person name="Kudrna D."/>
            <person name="Powell R.F."/>
            <person name="Leitch I.J."/>
            <person name="Krueger R.R."/>
            <person name="Wing R.A."/>
            <person name="Amiri K.M.A."/>
            <person name="Purugganan M.D."/>
        </authorList>
    </citation>
    <scope>NUCLEOTIDE SEQUENCE [LARGE SCALE GENOMIC DNA]</scope>
    <source>
        <strain evidence="3">cv. Khalas</strain>
    </source>
</reference>
<dbReference type="PROSITE" id="PS51375">
    <property type="entry name" value="PPR"/>
    <property type="match status" value="3"/>
</dbReference>
<dbReference type="Gene3D" id="1.25.40.10">
    <property type="entry name" value="Tetratricopeptide repeat domain"/>
    <property type="match status" value="3"/>
</dbReference>
<evidence type="ECO:0000256" key="1">
    <source>
        <dbReference type="ARBA" id="ARBA00022737"/>
    </source>
</evidence>
<protein>
    <submittedName>
        <fullName evidence="4">Pentatricopeptide repeat-containing protein PNM1, mitochondrial</fullName>
    </submittedName>
</protein>
<sequence length="505" mass="56870">MWRPPPRPSLLRPLLRFFQPSCPSPPPHHPLLTAAARSLSSQSTVAASDDPSDLARSISAELVKLSTAAGDPSSSSAHDLARHFSLHFSDVRFNTPLLHRVLDLSPTTGRAAIDLYRWIVRHRSFTPTDESLSLLVHFLGRRRDFKAIADLLSEFRRSAGPLSFSAAVDRLSRAGRPTQAVRLFDTLPRELGLRRDRPTLVVLVAALTDHGFPGHAERAVKRYADEIFPDEEICTALIRGWSAAGRLDEARRLMGEILRGGFELGTPAYNSILDCVCRLCRKKDPLRLQSEADKVLVEMEAAGIPRDAETFRVLISNLCKIRKTEDAMKLFRTMGEWGCSPDAETYLALIRSLYQAARVSEGDEMIGFMRAAGFGDMLDIKAYYGFIKILCGIERAEHAMKVFRMMKGYGHAPGIKTYDLLMGKLAEHNQVDRANALFKEATARGVPVVPKVCKVNPRYVKVKKVKKEKKRLTLPEKKVMKRRRLKKLRLSFVRKPKPRTLRRII</sequence>
<keyword evidence="3" id="KW-1185">Reference proteome</keyword>
<feature type="repeat" description="PPR" evidence="2">
    <location>
        <begin position="379"/>
        <end position="413"/>
    </location>
</feature>
<evidence type="ECO:0000256" key="2">
    <source>
        <dbReference type="PROSITE-ProRule" id="PRU00708"/>
    </source>
</evidence>
<dbReference type="InterPro" id="IPR011990">
    <property type="entry name" value="TPR-like_helical_dom_sf"/>
</dbReference>
<evidence type="ECO:0000313" key="3">
    <source>
        <dbReference type="Proteomes" id="UP000228380"/>
    </source>
</evidence>
<evidence type="ECO:0000313" key="4">
    <source>
        <dbReference type="RefSeq" id="XP_008785622.2"/>
    </source>
</evidence>
<accession>A0A8B7BUI7</accession>
<reference evidence="4" key="2">
    <citation type="submission" date="2025-08" db="UniProtKB">
        <authorList>
            <consortium name="RefSeq"/>
        </authorList>
    </citation>
    <scope>IDENTIFICATION</scope>
    <source>
        <tissue evidence="4">Young leaves</tissue>
    </source>
</reference>
<dbReference type="Pfam" id="PF01535">
    <property type="entry name" value="PPR"/>
    <property type="match status" value="1"/>
</dbReference>
<feature type="repeat" description="PPR" evidence="2">
    <location>
        <begin position="307"/>
        <end position="341"/>
    </location>
</feature>
<dbReference type="OrthoDB" id="1891108at2759"/>
<dbReference type="InterPro" id="IPR051222">
    <property type="entry name" value="PPR/CCM1_RNA-binding"/>
</dbReference>
<keyword evidence="1" id="KW-0677">Repeat</keyword>
<dbReference type="Proteomes" id="UP000228380">
    <property type="component" value="Chromosome 15"/>
</dbReference>
<dbReference type="GeneID" id="103704205"/>
<dbReference type="Pfam" id="PF13041">
    <property type="entry name" value="PPR_2"/>
    <property type="match status" value="1"/>
</dbReference>
<dbReference type="KEGG" id="pda:103704205"/>
<dbReference type="PANTHER" id="PTHR47942:SF41">
    <property type="entry name" value="OS05G0548600 PROTEIN"/>
    <property type="match status" value="1"/>
</dbReference>
<feature type="repeat" description="PPR" evidence="2">
    <location>
        <begin position="230"/>
        <end position="264"/>
    </location>
</feature>
<gene>
    <name evidence="4" type="primary">LOC103704205</name>
</gene>
<organism evidence="3 4">
    <name type="scientific">Phoenix dactylifera</name>
    <name type="common">Date palm</name>
    <dbReference type="NCBI Taxonomy" id="42345"/>
    <lineage>
        <taxon>Eukaryota</taxon>
        <taxon>Viridiplantae</taxon>
        <taxon>Streptophyta</taxon>
        <taxon>Embryophyta</taxon>
        <taxon>Tracheophyta</taxon>
        <taxon>Spermatophyta</taxon>
        <taxon>Magnoliopsida</taxon>
        <taxon>Liliopsida</taxon>
        <taxon>Arecaceae</taxon>
        <taxon>Coryphoideae</taxon>
        <taxon>Phoeniceae</taxon>
        <taxon>Phoenix</taxon>
    </lineage>
</organism>
<name>A0A8B7BUI7_PHODC</name>
<dbReference type="FunFam" id="1.25.40.10:FF:000398">
    <property type="entry name" value="pentatricopeptide repeat-containing protein PNM1, mitochondrial"/>
    <property type="match status" value="1"/>
</dbReference>
<dbReference type="PANTHER" id="PTHR47942">
    <property type="entry name" value="TETRATRICOPEPTIDE REPEAT (TPR)-LIKE SUPERFAMILY PROTEIN-RELATED"/>
    <property type="match status" value="1"/>
</dbReference>